<evidence type="ECO:0000313" key="2">
    <source>
        <dbReference type="Proteomes" id="UP000006002"/>
    </source>
</evidence>
<dbReference type="HOGENOM" id="CLU_3022886_0_0_9"/>
<dbReference type="AlphaFoldDB" id="A5ZSU5"/>
<evidence type="ECO:0000313" key="1">
    <source>
        <dbReference type="EMBL" id="EDM87169.1"/>
    </source>
</evidence>
<dbReference type="EMBL" id="AAVO02000008">
    <property type="protein sequence ID" value="EDM87169.1"/>
    <property type="molecule type" value="Genomic_DNA"/>
</dbReference>
<protein>
    <submittedName>
        <fullName evidence="1">Uncharacterized protein</fullName>
    </submittedName>
</protein>
<organism evidence="1 2">
    <name type="scientific">Blautia obeum ATCC 29174</name>
    <dbReference type="NCBI Taxonomy" id="411459"/>
    <lineage>
        <taxon>Bacteria</taxon>
        <taxon>Bacillati</taxon>
        <taxon>Bacillota</taxon>
        <taxon>Clostridia</taxon>
        <taxon>Lachnospirales</taxon>
        <taxon>Lachnospiraceae</taxon>
        <taxon>Blautia</taxon>
    </lineage>
</organism>
<sequence length="55" mass="6497">MWRSEGHGQLRNRCARDKKDFLKQMQKAKNAGMNGHIVKSRDINKLSEILRKIFI</sequence>
<reference evidence="1 2" key="1">
    <citation type="submission" date="2007-03" db="EMBL/GenBank/DDBJ databases">
        <authorList>
            <person name="Fulton L."/>
            <person name="Clifton S."/>
            <person name="Fulton B."/>
            <person name="Xu J."/>
            <person name="Minx P."/>
            <person name="Pepin K.H."/>
            <person name="Johnson M."/>
            <person name="Thiruvilangam P."/>
            <person name="Bhonagiri V."/>
            <person name="Nash W.E."/>
            <person name="Mardis E.R."/>
            <person name="Wilson R.K."/>
        </authorList>
    </citation>
    <scope>NUCLEOTIDE SEQUENCE [LARGE SCALE GENOMIC DNA]</scope>
    <source>
        <strain evidence="1 2">ATCC 29174</strain>
    </source>
</reference>
<accession>A5ZSU5</accession>
<proteinExistence type="predicted"/>
<name>A5ZSU5_9FIRM</name>
<gene>
    <name evidence="1" type="ORF">RUMOBE_02073</name>
</gene>
<comment type="caution">
    <text evidence="1">The sequence shown here is derived from an EMBL/GenBank/DDBJ whole genome shotgun (WGS) entry which is preliminary data.</text>
</comment>
<reference evidence="1 2" key="2">
    <citation type="submission" date="2007-04" db="EMBL/GenBank/DDBJ databases">
        <title>Draft genome sequence of Ruminococcus obeum (ATCC 29174).</title>
        <authorList>
            <person name="Sudarsanam P."/>
            <person name="Ley R."/>
            <person name="Guruge J."/>
            <person name="Turnbaugh P.J."/>
            <person name="Mahowald M."/>
            <person name="Liep D."/>
            <person name="Gordon J."/>
        </authorList>
    </citation>
    <scope>NUCLEOTIDE SEQUENCE [LARGE SCALE GENOMIC DNA]</scope>
    <source>
        <strain evidence="1 2">ATCC 29174</strain>
    </source>
</reference>
<dbReference type="Proteomes" id="UP000006002">
    <property type="component" value="Unassembled WGS sequence"/>
</dbReference>